<comment type="caution">
    <text evidence="2">The sequence shown here is derived from an EMBL/GenBank/DDBJ whole genome shotgun (WGS) entry which is preliminary data.</text>
</comment>
<evidence type="ECO:0000256" key="1">
    <source>
        <dbReference type="SAM" id="MobiDB-lite"/>
    </source>
</evidence>
<evidence type="ECO:0000313" key="2">
    <source>
        <dbReference type="EMBL" id="KAH8979019.1"/>
    </source>
</evidence>
<reference evidence="2" key="1">
    <citation type="submission" date="2022-01" db="EMBL/GenBank/DDBJ databases">
        <title>Comparative genomics reveals a dynamic genome evolution in the ectomycorrhizal milk-cap (Lactarius) mushrooms.</title>
        <authorList>
            <consortium name="DOE Joint Genome Institute"/>
            <person name="Lebreton A."/>
            <person name="Tang N."/>
            <person name="Kuo A."/>
            <person name="LaButti K."/>
            <person name="Drula E."/>
            <person name="Barry K."/>
            <person name="Clum A."/>
            <person name="Lipzen A."/>
            <person name="Mousain D."/>
            <person name="Ng V."/>
            <person name="Wang R."/>
            <person name="Wang X."/>
            <person name="Dai Y."/>
            <person name="Henrissat B."/>
            <person name="Grigoriev I.V."/>
            <person name="Guerin-Laguette A."/>
            <person name="Yu F."/>
            <person name="Martin F.M."/>
        </authorList>
    </citation>
    <scope>NUCLEOTIDE SEQUENCE</scope>
    <source>
        <strain evidence="2">QP</strain>
    </source>
</reference>
<feature type="region of interest" description="Disordered" evidence="1">
    <location>
        <begin position="1"/>
        <end position="102"/>
    </location>
</feature>
<feature type="compositionally biased region" description="Basic and acidic residues" evidence="1">
    <location>
        <begin position="58"/>
        <end position="67"/>
    </location>
</feature>
<feature type="compositionally biased region" description="Low complexity" evidence="1">
    <location>
        <begin position="1"/>
        <end position="41"/>
    </location>
</feature>
<gene>
    <name evidence="2" type="ORF">EDB92DRAFT_1821234</name>
</gene>
<name>A0AAD4L5H5_9AGAM</name>
<dbReference type="Proteomes" id="UP001201163">
    <property type="component" value="Unassembled WGS sequence"/>
</dbReference>
<accession>A0AAD4L5H5</accession>
<dbReference type="AlphaFoldDB" id="A0AAD4L5H5"/>
<protein>
    <submittedName>
        <fullName evidence="2">Uncharacterized protein</fullName>
    </submittedName>
</protein>
<dbReference type="EMBL" id="JAKELL010000189">
    <property type="protein sequence ID" value="KAH8979019.1"/>
    <property type="molecule type" value="Genomic_DNA"/>
</dbReference>
<sequence>MPSLRPSTSASSSPSATDITTPSRYPSKPLLSEESSSSSASHKQVLEGRGSAHGAKSVCEDWGKIDGRAGGNASDQGAQSAQMPRRQIDDDLGNASGDNAEP</sequence>
<evidence type="ECO:0000313" key="3">
    <source>
        <dbReference type="Proteomes" id="UP001201163"/>
    </source>
</evidence>
<organism evidence="2 3">
    <name type="scientific">Lactarius akahatsu</name>
    <dbReference type="NCBI Taxonomy" id="416441"/>
    <lineage>
        <taxon>Eukaryota</taxon>
        <taxon>Fungi</taxon>
        <taxon>Dikarya</taxon>
        <taxon>Basidiomycota</taxon>
        <taxon>Agaricomycotina</taxon>
        <taxon>Agaricomycetes</taxon>
        <taxon>Russulales</taxon>
        <taxon>Russulaceae</taxon>
        <taxon>Lactarius</taxon>
    </lineage>
</organism>
<keyword evidence="3" id="KW-1185">Reference proteome</keyword>
<feature type="compositionally biased region" description="Polar residues" evidence="1">
    <location>
        <begin position="73"/>
        <end position="82"/>
    </location>
</feature>
<proteinExistence type="predicted"/>